<organism evidence="2 3">
    <name type="scientific">Halteria grandinella</name>
    <dbReference type="NCBI Taxonomy" id="5974"/>
    <lineage>
        <taxon>Eukaryota</taxon>
        <taxon>Sar</taxon>
        <taxon>Alveolata</taxon>
        <taxon>Ciliophora</taxon>
        <taxon>Intramacronucleata</taxon>
        <taxon>Spirotrichea</taxon>
        <taxon>Stichotrichia</taxon>
        <taxon>Sporadotrichida</taxon>
        <taxon>Halteriidae</taxon>
        <taxon>Halteria</taxon>
    </lineage>
</organism>
<dbReference type="AlphaFoldDB" id="A0A8J8SXY8"/>
<name>A0A8J8SXY8_HALGN</name>
<dbReference type="Proteomes" id="UP000785679">
    <property type="component" value="Unassembled WGS sequence"/>
</dbReference>
<evidence type="ECO:0000256" key="1">
    <source>
        <dbReference type="SAM" id="MobiDB-lite"/>
    </source>
</evidence>
<proteinExistence type="predicted"/>
<protein>
    <submittedName>
        <fullName evidence="2">Uncharacterized protein</fullName>
    </submittedName>
</protein>
<reference evidence="2" key="1">
    <citation type="submission" date="2019-06" db="EMBL/GenBank/DDBJ databases">
        <authorList>
            <person name="Zheng W."/>
        </authorList>
    </citation>
    <scope>NUCLEOTIDE SEQUENCE</scope>
    <source>
        <strain evidence="2">QDHG01</strain>
    </source>
</reference>
<keyword evidence="3" id="KW-1185">Reference proteome</keyword>
<sequence>MGIVVPSNSQFLQIPPTRMTPPLSPYKASQLHPSPLHPSKTNPLPLSPCHTFVKARGIHLAYLNISSVLLRSS</sequence>
<comment type="caution">
    <text evidence="2">The sequence shown here is derived from an EMBL/GenBank/DDBJ whole genome shotgun (WGS) entry which is preliminary data.</text>
</comment>
<feature type="region of interest" description="Disordered" evidence="1">
    <location>
        <begin position="15"/>
        <end position="40"/>
    </location>
</feature>
<dbReference type="EMBL" id="RRYP01016538">
    <property type="protein sequence ID" value="TNV74972.1"/>
    <property type="molecule type" value="Genomic_DNA"/>
</dbReference>
<gene>
    <name evidence="2" type="ORF">FGO68_gene10458</name>
</gene>
<evidence type="ECO:0000313" key="2">
    <source>
        <dbReference type="EMBL" id="TNV74972.1"/>
    </source>
</evidence>
<accession>A0A8J8SXY8</accession>
<evidence type="ECO:0000313" key="3">
    <source>
        <dbReference type="Proteomes" id="UP000785679"/>
    </source>
</evidence>